<feature type="compositionally biased region" description="Basic and acidic residues" evidence="1">
    <location>
        <begin position="44"/>
        <end position="55"/>
    </location>
</feature>
<reference evidence="2 3" key="1">
    <citation type="submission" date="2017-11" db="EMBL/GenBank/DDBJ databases">
        <title>Streptomyces carmine sp. nov., a novel actinomycete isolated from Sophora alopecuroides in Xinjiang, China.</title>
        <authorList>
            <person name="Wang Y."/>
            <person name="Luo X."/>
            <person name="Wan C."/>
            <person name="Zhang L."/>
        </authorList>
    </citation>
    <scope>NUCLEOTIDE SEQUENCE [LARGE SCALE GENOMIC DNA]</scope>
    <source>
        <strain evidence="2 3">TRM SA0054</strain>
    </source>
</reference>
<dbReference type="AlphaFoldDB" id="A0A2M8LQH5"/>
<accession>A0A2M8LQH5</accession>
<name>A0A2M8LQH5_9ACTN</name>
<evidence type="ECO:0000313" key="3">
    <source>
        <dbReference type="Proteomes" id="UP000230407"/>
    </source>
</evidence>
<dbReference type="EMBL" id="PGGW01000069">
    <property type="protein sequence ID" value="PJE94215.1"/>
    <property type="molecule type" value="Genomic_DNA"/>
</dbReference>
<evidence type="ECO:0000256" key="1">
    <source>
        <dbReference type="SAM" id="MobiDB-lite"/>
    </source>
</evidence>
<evidence type="ECO:0000313" key="2">
    <source>
        <dbReference type="EMBL" id="PJE94215.1"/>
    </source>
</evidence>
<dbReference type="Proteomes" id="UP000230407">
    <property type="component" value="Unassembled WGS sequence"/>
</dbReference>
<sequence>MGGRRRQRRQTFADLVKAVEREAEGEGVPARRDEAVPAGPGPGRRRDGTMVDPRGRVHEQVRETVSASRALAAAASGALVVRDPCGCGGGCGFRRPDAEEVAALVRSGPPRVRNDKRHVGNVSEWHAADGSVLLLAEEAVHWGESLA</sequence>
<dbReference type="RefSeq" id="WP_100204827.1">
    <property type="nucleotide sequence ID" value="NZ_PGGW01000069.1"/>
</dbReference>
<gene>
    <name evidence="2" type="ORF">CUT44_28475</name>
</gene>
<feature type="compositionally biased region" description="Basic and acidic residues" evidence="1">
    <location>
        <begin position="20"/>
        <end position="35"/>
    </location>
</feature>
<keyword evidence="3" id="KW-1185">Reference proteome</keyword>
<comment type="caution">
    <text evidence="2">The sequence shown here is derived from an EMBL/GenBank/DDBJ whole genome shotgun (WGS) entry which is preliminary data.</text>
</comment>
<organism evidence="2 3">
    <name type="scientific">Streptomyces carminius</name>
    <dbReference type="NCBI Taxonomy" id="2665496"/>
    <lineage>
        <taxon>Bacteria</taxon>
        <taxon>Bacillati</taxon>
        <taxon>Actinomycetota</taxon>
        <taxon>Actinomycetes</taxon>
        <taxon>Kitasatosporales</taxon>
        <taxon>Streptomycetaceae</taxon>
        <taxon>Streptomyces</taxon>
    </lineage>
</organism>
<feature type="region of interest" description="Disordered" evidence="1">
    <location>
        <begin position="20"/>
        <end position="55"/>
    </location>
</feature>
<protein>
    <submittedName>
        <fullName evidence="2">Uncharacterized protein</fullName>
    </submittedName>
</protein>
<proteinExistence type="predicted"/>